<comment type="caution">
    <text evidence="3">The sequence shown here is derived from an EMBL/GenBank/DDBJ whole genome shotgun (WGS) entry which is preliminary data.</text>
</comment>
<dbReference type="AlphaFoldDB" id="A0A5C6M0Y4"/>
<gene>
    <name evidence="3" type="ORF">E3A20_24840</name>
</gene>
<keyword evidence="1" id="KW-0175">Coiled coil</keyword>
<accession>A0A5C6M0Y4</accession>
<keyword evidence="4" id="KW-1185">Reference proteome</keyword>
<evidence type="ECO:0000256" key="1">
    <source>
        <dbReference type="SAM" id="Coils"/>
    </source>
</evidence>
<evidence type="ECO:0000313" key="3">
    <source>
        <dbReference type="EMBL" id="TWW08386.1"/>
    </source>
</evidence>
<evidence type="ECO:0000313" key="4">
    <source>
        <dbReference type="Proteomes" id="UP000321083"/>
    </source>
</evidence>
<proteinExistence type="predicted"/>
<reference evidence="3 4" key="2">
    <citation type="submission" date="2019-08" db="EMBL/GenBank/DDBJ databases">
        <authorList>
            <person name="Henke P."/>
        </authorList>
    </citation>
    <scope>NUCLEOTIDE SEQUENCE [LARGE SCALE GENOMIC DNA]</scope>
    <source>
        <strain evidence="3">Phe10_nw2017</strain>
    </source>
</reference>
<reference evidence="3 4" key="1">
    <citation type="submission" date="2019-08" db="EMBL/GenBank/DDBJ databases">
        <title>100 year-old enigma solved: identification of Planctomyces bekefii, the type genus and species of the phylum Planctomycetes.</title>
        <authorList>
            <person name="Svetlana D.N."/>
            <person name="Overmann J."/>
        </authorList>
    </citation>
    <scope>NUCLEOTIDE SEQUENCE [LARGE SCALE GENOMIC DNA]</scope>
    <source>
        <strain evidence="3">Phe10_nw2017</strain>
    </source>
</reference>
<dbReference type="Proteomes" id="UP000321083">
    <property type="component" value="Unassembled WGS sequence"/>
</dbReference>
<keyword evidence="2" id="KW-1133">Transmembrane helix</keyword>
<sequence>MEQYFVYIQLVVTVAILIGVYKNKIDSHQDKMKEFNDLSERLARLEEKVNFLIEQAKKNQL</sequence>
<evidence type="ECO:0008006" key="5">
    <source>
        <dbReference type="Google" id="ProtNLM"/>
    </source>
</evidence>
<organism evidence="3 4">
    <name type="scientific">Planctomyces bekefii</name>
    <dbReference type="NCBI Taxonomy" id="1653850"/>
    <lineage>
        <taxon>Bacteria</taxon>
        <taxon>Pseudomonadati</taxon>
        <taxon>Planctomycetota</taxon>
        <taxon>Planctomycetia</taxon>
        <taxon>Planctomycetales</taxon>
        <taxon>Planctomycetaceae</taxon>
        <taxon>Planctomyces</taxon>
    </lineage>
</organism>
<evidence type="ECO:0000256" key="2">
    <source>
        <dbReference type="SAM" id="Phobius"/>
    </source>
</evidence>
<feature type="coiled-coil region" evidence="1">
    <location>
        <begin position="28"/>
        <end position="55"/>
    </location>
</feature>
<keyword evidence="2" id="KW-0472">Membrane</keyword>
<protein>
    <recommendedName>
        <fullName evidence="5">Phage protein</fullName>
    </recommendedName>
</protein>
<feature type="transmembrane region" description="Helical" evidence="2">
    <location>
        <begin position="6"/>
        <end position="23"/>
    </location>
</feature>
<name>A0A5C6M0Y4_9PLAN</name>
<dbReference type="EMBL" id="SRHE01000694">
    <property type="protein sequence ID" value="TWW08386.1"/>
    <property type="molecule type" value="Genomic_DNA"/>
</dbReference>
<keyword evidence="2" id="KW-0812">Transmembrane</keyword>